<dbReference type="PANTHER" id="PTHR47481:SF30">
    <property type="entry name" value="CCHC-TYPE DOMAIN-CONTAINING PROTEIN"/>
    <property type="match status" value="1"/>
</dbReference>
<dbReference type="EMBL" id="JAAIUW010000010">
    <property type="protein sequence ID" value="KAF7813172.1"/>
    <property type="molecule type" value="Genomic_DNA"/>
</dbReference>
<feature type="compositionally biased region" description="Low complexity" evidence="2">
    <location>
        <begin position="1"/>
        <end position="19"/>
    </location>
</feature>
<protein>
    <submittedName>
        <fullName evidence="3">Retrovirus-related Pol polyprotein from transposon TNT 1-94</fullName>
    </submittedName>
</protein>
<evidence type="ECO:0000313" key="4">
    <source>
        <dbReference type="Proteomes" id="UP000634136"/>
    </source>
</evidence>
<dbReference type="Proteomes" id="UP000634136">
    <property type="component" value="Unassembled WGS sequence"/>
</dbReference>
<organism evidence="3 4">
    <name type="scientific">Senna tora</name>
    <dbReference type="NCBI Taxonomy" id="362788"/>
    <lineage>
        <taxon>Eukaryota</taxon>
        <taxon>Viridiplantae</taxon>
        <taxon>Streptophyta</taxon>
        <taxon>Embryophyta</taxon>
        <taxon>Tracheophyta</taxon>
        <taxon>Spermatophyta</taxon>
        <taxon>Magnoliopsida</taxon>
        <taxon>eudicotyledons</taxon>
        <taxon>Gunneridae</taxon>
        <taxon>Pentapetalae</taxon>
        <taxon>rosids</taxon>
        <taxon>fabids</taxon>
        <taxon>Fabales</taxon>
        <taxon>Fabaceae</taxon>
        <taxon>Caesalpinioideae</taxon>
        <taxon>Cassia clade</taxon>
        <taxon>Senna</taxon>
    </lineage>
</organism>
<dbReference type="PANTHER" id="PTHR47481">
    <property type="match status" value="1"/>
</dbReference>
<feature type="compositionally biased region" description="Basic and acidic residues" evidence="2">
    <location>
        <begin position="294"/>
        <end position="324"/>
    </location>
</feature>
<proteinExistence type="predicted"/>
<keyword evidence="4" id="KW-1185">Reference proteome</keyword>
<evidence type="ECO:0000256" key="2">
    <source>
        <dbReference type="SAM" id="MobiDB-lite"/>
    </source>
</evidence>
<dbReference type="OrthoDB" id="1912561at2759"/>
<keyword evidence="1" id="KW-0175">Coiled coil</keyword>
<accession>A0A834W8N0</accession>
<reference evidence="3" key="1">
    <citation type="submission" date="2020-09" db="EMBL/GenBank/DDBJ databases">
        <title>Genome-Enabled Discovery of Anthraquinone Biosynthesis in Senna tora.</title>
        <authorList>
            <person name="Kang S.-H."/>
            <person name="Pandey R.P."/>
            <person name="Lee C.-M."/>
            <person name="Sim J.-S."/>
            <person name="Jeong J.-T."/>
            <person name="Choi B.-S."/>
            <person name="Jung M."/>
            <person name="Ginzburg D."/>
            <person name="Zhao K."/>
            <person name="Won S.Y."/>
            <person name="Oh T.-J."/>
            <person name="Yu Y."/>
            <person name="Kim N.-H."/>
            <person name="Lee O.R."/>
            <person name="Lee T.-H."/>
            <person name="Bashyal P."/>
            <person name="Kim T.-S."/>
            <person name="Lee W.-H."/>
            <person name="Kawkins C."/>
            <person name="Kim C.-K."/>
            <person name="Kim J.S."/>
            <person name="Ahn B.O."/>
            <person name="Rhee S.Y."/>
            <person name="Sohng J.K."/>
        </authorList>
    </citation>
    <scope>NUCLEOTIDE SEQUENCE</scope>
    <source>
        <tissue evidence="3">Leaf</tissue>
    </source>
</reference>
<dbReference type="Pfam" id="PF14223">
    <property type="entry name" value="Retrotran_gag_2"/>
    <property type="match status" value="1"/>
</dbReference>
<evidence type="ECO:0000256" key="1">
    <source>
        <dbReference type="SAM" id="Coils"/>
    </source>
</evidence>
<feature type="compositionally biased region" description="Basic and acidic residues" evidence="2">
    <location>
        <begin position="348"/>
        <end position="357"/>
    </location>
</feature>
<dbReference type="AlphaFoldDB" id="A0A834W8N0"/>
<name>A0A834W8N0_9FABA</name>
<evidence type="ECO:0000313" key="3">
    <source>
        <dbReference type="EMBL" id="KAF7813172.1"/>
    </source>
</evidence>
<comment type="caution">
    <text evidence="3">The sequence shown here is derived from an EMBL/GenBank/DDBJ whole genome shotgun (WGS) entry which is preliminary data.</text>
</comment>
<feature type="region of interest" description="Disordered" evidence="2">
    <location>
        <begin position="253"/>
        <end position="357"/>
    </location>
</feature>
<feature type="coiled-coil region" evidence="1">
    <location>
        <begin position="160"/>
        <end position="187"/>
    </location>
</feature>
<feature type="region of interest" description="Disordered" evidence="2">
    <location>
        <begin position="1"/>
        <end position="24"/>
    </location>
</feature>
<gene>
    <name evidence="3" type="ORF">G2W53_034148</name>
</gene>
<sequence length="357" mass="39325">MAADNSGSQSSGSQGGVSSKTEEAMATIKGHRLHKFLLGEKHVPKHYLTEKDVENGVYSGEFLHWESQDQLLVWRKLEDLYSNATLARERQLKNDLRNTKKGSSSMSEFVLKIKKIADALTAIGSPVLTHDHVEAILDGLSEEYEGFITSFSMRKDEYSITEIEALLLAQEARHEKVKKQVKNVSANVAQRGEEVFRMVVFKEEGRRMVALRTRMEADVSPGIHEGSGRFPIHNRMVCGDSNGKTRVQKQSNLQSHDRSSIFRNGQVGDGEGDGVAVEVGDGGNRGVRGPSEGGSEREEGVESEREGVFEFGKKGIEEGRRDREDAAEEVAVSGDHGGTEQIGGAMIRRSERGGFGY</sequence>